<dbReference type="Proteomes" id="UP000250266">
    <property type="component" value="Unassembled WGS sequence"/>
</dbReference>
<evidence type="ECO:0000313" key="1">
    <source>
        <dbReference type="EMBL" id="OCK77158.1"/>
    </source>
</evidence>
<sequence>MIRPGIAESRRQNDNLSRKKIKLCRHQECKNDAQHYIYRWTACWMLDAKTRERKEPLQSSMWSWNPEPECRQMRNPNFGLTDAFQGLPVGPWIQFSLGIEHEWSMRGCPAMSVSPRNRFLSQSSLQSLSQLLCSPLSEVRIGDLHENWAV</sequence>
<protein>
    <submittedName>
        <fullName evidence="1">Uncharacterized protein</fullName>
    </submittedName>
</protein>
<organism evidence="1 2">
    <name type="scientific">Lepidopterella palustris CBS 459.81</name>
    <dbReference type="NCBI Taxonomy" id="1314670"/>
    <lineage>
        <taxon>Eukaryota</taxon>
        <taxon>Fungi</taxon>
        <taxon>Dikarya</taxon>
        <taxon>Ascomycota</taxon>
        <taxon>Pezizomycotina</taxon>
        <taxon>Dothideomycetes</taxon>
        <taxon>Pleosporomycetidae</taxon>
        <taxon>Mytilinidiales</taxon>
        <taxon>Argynnaceae</taxon>
        <taxon>Lepidopterella</taxon>
    </lineage>
</organism>
<accession>A0A8E2E4P8</accession>
<evidence type="ECO:0000313" key="2">
    <source>
        <dbReference type="Proteomes" id="UP000250266"/>
    </source>
</evidence>
<name>A0A8E2E4P8_9PEZI</name>
<gene>
    <name evidence="1" type="ORF">K432DRAFT_127461</name>
</gene>
<dbReference type="AlphaFoldDB" id="A0A8E2E4P8"/>
<reference evidence="1 2" key="1">
    <citation type="journal article" date="2016" name="Nat. Commun.">
        <title>Ectomycorrhizal ecology is imprinted in the genome of the dominant symbiotic fungus Cenococcum geophilum.</title>
        <authorList>
            <consortium name="DOE Joint Genome Institute"/>
            <person name="Peter M."/>
            <person name="Kohler A."/>
            <person name="Ohm R.A."/>
            <person name="Kuo A."/>
            <person name="Krutzmann J."/>
            <person name="Morin E."/>
            <person name="Arend M."/>
            <person name="Barry K.W."/>
            <person name="Binder M."/>
            <person name="Choi C."/>
            <person name="Clum A."/>
            <person name="Copeland A."/>
            <person name="Grisel N."/>
            <person name="Haridas S."/>
            <person name="Kipfer T."/>
            <person name="LaButti K."/>
            <person name="Lindquist E."/>
            <person name="Lipzen A."/>
            <person name="Maire R."/>
            <person name="Meier B."/>
            <person name="Mihaltcheva S."/>
            <person name="Molinier V."/>
            <person name="Murat C."/>
            <person name="Poggeler S."/>
            <person name="Quandt C.A."/>
            <person name="Sperisen C."/>
            <person name="Tritt A."/>
            <person name="Tisserant E."/>
            <person name="Crous P.W."/>
            <person name="Henrissat B."/>
            <person name="Nehls U."/>
            <person name="Egli S."/>
            <person name="Spatafora J.W."/>
            <person name="Grigoriev I.V."/>
            <person name="Martin F.M."/>
        </authorList>
    </citation>
    <scope>NUCLEOTIDE SEQUENCE [LARGE SCALE GENOMIC DNA]</scope>
    <source>
        <strain evidence="1 2">CBS 459.81</strain>
    </source>
</reference>
<proteinExistence type="predicted"/>
<dbReference type="EMBL" id="KV745149">
    <property type="protein sequence ID" value="OCK77158.1"/>
    <property type="molecule type" value="Genomic_DNA"/>
</dbReference>
<keyword evidence="2" id="KW-1185">Reference proteome</keyword>